<organism evidence="2 3">
    <name type="scientific">Halohasta litorea</name>
    <dbReference type="NCBI Taxonomy" id="869891"/>
    <lineage>
        <taxon>Archaea</taxon>
        <taxon>Methanobacteriati</taxon>
        <taxon>Methanobacteriota</taxon>
        <taxon>Stenosarchaea group</taxon>
        <taxon>Halobacteria</taxon>
        <taxon>Halobacteriales</taxon>
        <taxon>Haloferacaceae</taxon>
        <taxon>Halohasta</taxon>
    </lineage>
</organism>
<dbReference type="Proteomes" id="UP001597052">
    <property type="component" value="Unassembled WGS sequence"/>
</dbReference>
<evidence type="ECO:0000256" key="1">
    <source>
        <dbReference type="SAM" id="Phobius"/>
    </source>
</evidence>
<name>A0ABD6D7H0_9EURY</name>
<feature type="transmembrane region" description="Helical" evidence="1">
    <location>
        <begin position="86"/>
        <end position="108"/>
    </location>
</feature>
<reference evidence="2 3" key="1">
    <citation type="journal article" date="2019" name="Int. J. Syst. Evol. Microbiol.">
        <title>The Global Catalogue of Microorganisms (GCM) 10K type strain sequencing project: providing services to taxonomists for standard genome sequencing and annotation.</title>
        <authorList>
            <consortium name="The Broad Institute Genomics Platform"/>
            <consortium name="The Broad Institute Genome Sequencing Center for Infectious Disease"/>
            <person name="Wu L."/>
            <person name="Ma J."/>
        </authorList>
    </citation>
    <scope>NUCLEOTIDE SEQUENCE [LARGE SCALE GENOMIC DNA]</scope>
    <source>
        <strain evidence="2 3">CGMCC 1.10593</strain>
    </source>
</reference>
<proteinExistence type="predicted"/>
<feature type="transmembrane region" description="Helical" evidence="1">
    <location>
        <begin position="20"/>
        <end position="44"/>
    </location>
</feature>
<dbReference type="AlphaFoldDB" id="A0ABD6D7H0"/>
<evidence type="ECO:0000313" key="2">
    <source>
        <dbReference type="EMBL" id="MFD1642201.1"/>
    </source>
</evidence>
<dbReference type="RefSeq" id="WP_256395428.1">
    <property type="nucleotide sequence ID" value="NZ_JANHDJ010000002.1"/>
</dbReference>
<gene>
    <name evidence="2" type="ORF">ACFSBW_09990</name>
</gene>
<feature type="transmembrane region" description="Helical" evidence="1">
    <location>
        <begin position="114"/>
        <end position="134"/>
    </location>
</feature>
<feature type="transmembrane region" description="Helical" evidence="1">
    <location>
        <begin position="146"/>
        <end position="168"/>
    </location>
</feature>
<keyword evidence="1" id="KW-0472">Membrane</keyword>
<keyword evidence="1" id="KW-1133">Transmembrane helix</keyword>
<evidence type="ECO:0000313" key="3">
    <source>
        <dbReference type="Proteomes" id="UP001597052"/>
    </source>
</evidence>
<keyword evidence="3" id="KW-1185">Reference proteome</keyword>
<feature type="transmembrane region" description="Helical" evidence="1">
    <location>
        <begin position="180"/>
        <end position="197"/>
    </location>
</feature>
<feature type="transmembrane region" description="Helical" evidence="1">
    <location>
        <begin position="56"/>
        <end position="74"/>
    </location>
</feature>
<protein>
    <submittedName>
        <fullName evidence="2">Uncharacterized protein</fullName>
    </submittedName>
</protein>
<dbReference type="EMBL" id="JBHUDM010000002">
    <property type="protein sequence ID" value="MFD1642201.1"/>
    <property type="molecule type" value="Genomic_DNA"/>
</dbReference>
<sequence>MSVQNADKSIFESFRESGWYAAITAWVFGVIVVVFLSLLGGAISSSTDLINISGEQITVVRMASVGLGTGYYIGLSLKNREAGKSWFMFGIFSALSVISYFTVDTVVFEQIPAYAILIVGSVLTMFAHGTPVVTNNEQYLKLLKYISGYTSTVVVVILATSKYILSLIRFGINWYDSLPFPQQLLLIVLVLVISYFLKIFSEDIDEREVNRLAHKKAAKSLSSLINSDDAEWDDLDMQEKNEIIGNLIDQMEFQKEERDNN</sequence>
<keyword evidence="1" id="KW-0812">Transmembrane</keyword>
<accession>A0ABD6D7H0</accession>
<comment type="caution">
    <text evidence="2">The sequence shown here is derived from an EMBL/GenBank/DDBJ whole genome shotgun (WGS) entry which is preliminary data.</text>
</comment>